<dbReference type="Proteomes" id="UP000054350">
    <property type="component" value="Unassembled WGS sequence"/>
</dbReference>
<dbReference type="VEuPathDB" id="FungiDB:AMAG_03193"/>
<dbReference type="PANTHER" id="PTHR10501">
    <property type="entry name" value="U1 SMALL NUCLEAR RIBONUCLEOPROTEIN A/U2 SMALL NUCLEAR RIBONUCLEOPROTEIN B"/>
    <property type="match status" value="1"/>
</dbReference>
<dbReference type="SMART" id="SM00360">
    <property type="entry name" value="RRM"/>
    <property type="match status" value="2"/>
</dbReference>
<evidence type="ECO:0000256" key="1">
    <source>
        <dbReference type="ARBA" id="ARBA00022884"/>
    </source>
</evidence>
<reference evidence="5 6" key="1">
    <citation type="submission" date="2009-11" db="EMBL/GenBank/DDBJ databases">
        <title>Annotation of Allomyces macrogynus ATCC 38327.</title>
        <authorList>
            <consortium name="The Broad Institute Genome Sequencing Platform"/>
            <person name="Russ C."/>
            <person name="Cuomo C."/>
            <person name="Burger G."/>
            <person name="Gray M.W."/>
            <person name="Holland P.W.H."/>
            <person name="King N."/>
            <person name="Lang F.B.F."/>
            <person name="Roger A.J."/>
            <person name="Ruiz-Trillo I."/>
            <person name="Young S.K."/>
            <person name="Zeng Q."/>
            <person name="Gargeya S."/>
            <person name="Fitzgerald M."/>
            <person name="Haas B."/>
            <person name="Abouelleil A."/>
            <person name="Alvarado L."/>
            <person name="Arachchi H.M."/>
            <person name="Berlin A."/>
            <person name="Chapman S.B."/>
            <person name="Gearin G."/>
            <person name="Goldberg J."/>
            <person name="Griggs A."/>
            <person name="Gujja S."/>
            <person name="Hansen M."/>
            <person name="Heiman D."/>
            <person name="Howarth C."/>
            <person name="Larimer J."/>
            <person name="Lui A."/>
            <person name="MacDonald P.J.P."/>
            <person name="McCowen C."/>
            <person name="Montmayeur A."/>
            <person name="Murphy C."/>
            <person name="Neiman D."/>
            <person name="Pearson M."/>
            <person name="Priest M."/>
            <person name="Roberts A."/>
            <person name="Saif S."/>
            <person name="Shea T."/>
            <person name="Sisk P."/>
            <person name="Stolte C."/>
            <person name="Sykes S."/>
            <person name="Wortman J."/>
            <person name="Nusbaum C."/>
            <person name="Birren B."/>
        </authorList>
    </citation>
    <scope>NUCLEOTIDE SEQUENCE [LARGE SCALE GENOMIC DNA]</scope>
    <source>
        <strain evidence="5 6">ATCC 38327</strain>
    </source>
</reference>
<dbReference type="PRINTS" id="PR01217">
    <property type="entry name" value="PRICHEXTENSN"/>
</dbReference>
<dbReference type="EMBL" id="GG745331">
    <property type="protein sequence ID" value="KNE57484.1"/>
    <property type="molecule type" value="Genomic_DNA"/>
</dbReference>
<dbReference type="InterPro" id="IPR035979">
    <property type="entry name" value="RBD_domain_sf"/>
</dbReference>
<feature type="region of interest" description="Disordered" evidence="3">
    <location>
        <begin position="1"/>
        <end position="40"/>
    </location>
</feature>
<accession>A0A0L0S549</accession>
<keyword evidence="6" id="KW-1185">Reference proteome</keyword>
<gene>
    <name evidence="5" type="ORF">AMAG_03193</name>
</gene>
<dbReference type="OrthoDB" id="266020at2759"/>
<dbReference type="CDD" id="cd12247">
    <property type="entry name" value="RRM2_U1A_like"/>
    <property type="match status" value="1"/>
</dbReference>
<evidence type="ECO:0000256" key="2">
    <source>
        <dbReference type="PROSITE-ProRule" id="PRU00176"/>
    </source>
</evidence>
<feature type="domain" description="RRM" evidence="4">
    <location>
        <begin position="291"/>
        <end position="365"/>
    </location>
</feature>
<feature type="domain" description="RRM" evidence="4">
    <location>
        <begin position="72"/>
        <end position="151"/>
    </location>
</feature>
<evidence type="ECO:0000313" key="5">
    <source>
        <dbReference type="EMBL" id="KNE57484.1"/>
    </source>
</evidence>
<dbReference type="FunFam" id="3.30.70.330:FF:000029">
    <property type="entry name" value="U2 small nuclear ribonucleoprotein B"/>
    <property type="match status" value="1"/>
</dbReference>
<dbReference type="GO" id="GO:0003723">
    <property type="term" value="F:RNA binding"/>
    <property type="evidence" value="ECO:0007669"/>
    <property type="project" value="UniProtKB-UniRule"/>
</dbReference>
<keyword evidence="1 2" id="KW-0694">RNA-binding</keyword>
<dbReference type="Gene3D" id="3.30.70.330">
    <property type="match status" value="2"/>
</dbReference>
<dbReference type="STRING" id="578462.A0A0L0S549"/>
<dbReference type="Pfam" id="PF00076">
    <property type="entry name" value="RRM_1"/>
    <property type="match status" value="2"/>
</dbReference>
<dbReference type="SUPFAM" id="SSF54928">
    <property type="entry name" value="RNA-binding domain, RBD"/>
    <property type="match status" value="2"/>
</dbReference>
<dbReference type="PROSITE" id="PS50102">
    <property type="entry name" value="RRM"/>
    <property type="match status" value="2"/>
</dbReference>
<dbReference type="InterPro" id="IPR012677">
    <property type="entry name" value="Nucleotide-bd_a/b_plait_sf"/>
</dbReference>
<evidence type="ECO:0000259" key="4">
    <source>
        <dbReference type="PROSITE" id="PS50102"/>
    </source>
</evidence>
<protein>
    <recommendedName>
        <fullName evidence="4">RRM domain-containing protein</fullName>
    </recommendedName>
</protein>
<dbReference type="OMA" id="AMQINFA"/>
<organism evidence="5 6">
    <name type="scientific">Allomyces macrogynus (strain ATCC 38327)</name>
    <name type="common">Allomyces javanicus var. macrogynus</name>
    <dbReference type="NCBI Taxonomy" id="578462"/>
    <lineage>
        <taxon>Eukaryota</taxon>
        <taxon>Fungi</taxon>
        <taxon>Fungi incertae sedis</taxon>
        <taxon>Blastocladiomycota</taxon>
        <taxon>Blastocladiomycetes</taxon>
        <taxon>Blastocladiales</taxon>
        <taxon>Blastocladiaceae</taxon>
        <taxon>Allomyces</taxon>
    </lineage>
</organism>
<sequence length="365" mass="39347">MSEARRPDSPSRSPRRSPARSAAAPSSPTKPPADLDMAVDANPQPVEKPKLALFTKRGLPIVVPPGPTESSNTLYIRNLVEKKGHTTLRRHLMRMFEIFGEILDVRVNRGQAKRGQAWIIFKRLESAVRAHKDMQNAELLDRPMIVQFARMKSKLVAEQENALDEYERAHEARFEVRPKEVAERKAKKAAALAALPPPVAAATVPPIPGFPGLPIPPPPGMPPLPFPAGMPIPPPGMPPLPVLPPSGMPPLPAGMLPPPPPGVPVLPQPPRGPVAPGAMAALPDDLVPPNPTLFVSQLPPSATKAQLEDLFGQFPGLREVRTIPSKPDLAFVEYGNEIESGAAKAALHESKFPGTDATIKVTFRK</sequence>
<reference evidence="6" key="2">
    <citation type="submission" date="2009-11" db="EMBL/GenBank/DDBJ databases">
        <title>The Genome Sequence of Allomyces macrogynus strain ATCC 38327.</title>
        <authorList>
            <consortium name="The Broad Institute Genome Sequencing Platform"/>
            <person name="Russ C."/>
            <person name="Cuomo C."/>
            <person name="Shea T."/>
            <person name="Young S.K."/>
            <person name="Zeng Q."/>
            <person name="Koehrsen M."/>
            <person name="Haas B."/>
            <person name="Borodovsky M."/>
            <person name="Guigo R."/>
            <person name="Alvarado L."/>
            <person name="Berlin A."/>
            <person name="Borenstein D."/>
            <person name="Chen Z."/>
            <person name="Engels R."/>
            <person name="Freedman E."/>
            <person name="Gellesch M."/>
            <person name="Goldberg J."/>
            <person name="Griggs A."/>
            <person name="Gujja S."/>
            <person name="Heiman D."/>
            <person name="Hepburn T."/>
            <person name="Howarth C."/>
            <person name="Jen D."/>
            <person name="Larson L."/>
            <person name="Lewis B."/>
            <person name="Mehta T."/>
            <person name="Park D."/>
            <person name="Pearson M."/>
            <person name="Roberts A."/>
            <person name="Saif S."/>
            <person name="Shenoy N."/>
            <person name="Sisk P."/>
            <person name="Stolte C."/>
            <person name="Sykes S."/>
            <person name="Walk T."/>
            <person name="White J."/>
            <person name="Yandava C."/>
            <person name="Burger G."/>
            <person name="Gray M.W."/>
            <person name="Holland P.W.H."/>
            <person name="King N."/>
            <person name="Lang F.B.F."/>
            <person name="Roger A.J."/>
            <person name="Ruiz-Trillo I."/>
            <person name="Lander E."/>
            <person name="Nusbaum C."/>
        </authorList>
    </citation>
    <scope>NUCLEOTIDE SEQUENCE [LARGE SCALE GENOMIC DNA]</scope>
    <source>
        <strain evidence="6">ATCC 38327</strain>
    </source>
</reference>
<dbReference type="eggNOG" id="KOG4206">
    <property type="taxonomic scope" value="Eukaryota"/>
</dbReference>
<dbReference type="AlphaFoldDB" id="A0A0L0S549"/>
<name>A0A0L0S549_ALLM3</name>
<dbReference type="InterPro" id="IPR000504">
    <property type="entry name" value="RRM_dom"/>
</dbReference>
<evidence type="ECO:0000313" key="6">
    <source>
        <dbReference type="Proteomes" id="UP000054350"/>
    </source>
</evidence>
<proteinExistence type="predicted"/>
<evidence type="ECO:0000256" key="3">
    <source>
        <dbReference type="SAM" id="MobiDB-lite"/>
    </source>
</evidence>